<protein>
    <submittedName>
        <fullName evidence="4">Two component transcriptional regulator, LytTR family</fullName>
    </submittedName>
</protein>
<gene>
    <name evidence="4" type="ORF">CA2015_4879</name>
</gene>
<reference evidence="4 5" key="1">
    <citation type="submission" date="2015-07" db="EMBL/GenBank/DDBJ databases">
        <authorList>
            <person name="Kim K.M."/>
        </authorList>
    </citation>
    <scope>NUCLEOTIDE SEQUENCE [LARGE SCALE GENOMIC DNA]</scope>
    <source>
        <strain evidence="4 5">KCTC 12363</strain>
    </source>
</reference>
<feature type="domain" description="Response regulatory" evidence="2">
    <location>
        <begin position="3"/>
        <end position="116"/>
    </location>
</feature>
<dbReference type="RefSeq" id="WP_048644210.1">
    <property type="nucleotide sequence ID" value="NZ_CP012040.1"/>
</dbReference>
<dbReference type="KEGG" id="camu:CA2015_4879"/>
<dbReference type="PANTHER" id="PTHR37299:SF1">
    <property type="entry name" value="STAGE 0 SPORULATION PROTEIN A HOMOLOG"/>
    <property type="match status" value="1"/>
</dbReference>
<proteinExistence type="predicted"/>
<dbReference type="SMART" id="SM00448">
    <property type="entry name" value="REC"/>
    <property type="match status" value="1"/>
</dbReference>
<dbReference type="SMART" id="SM00850">
    <property type="entry name" value="LytTR"/>
    <property type="match status" value="1"/>
</dbReference>
<dbReference type="Pfam" id="PF04397">
    <property type="entry name" value="LytTR"/>
    <property type="match status" value="1"/>
</dbReference>
<evidence type="ECO:0000259" key="3">
    <source>
        <dbReference type="PROSITE" id="PS50930"/>
    </source>
</evidence>
<dbReference type="PROSITE" id="PS50930">
    <property type="entry name" value="HTH_LYTTR"/>
    <property type="match status" value="1"/>
</dbReference>
<dbReference type="AlphaFoldDB" id="A0A0H4PI38"/>
<dbReference type="InterPro" id="IPR007492">
    <property type="entry name" value="LytTR_DNA-bd_dom"/>
</dbReference>
<evidence type="ECO:0000256" key="1">
    <source>
        <dbReference type="PROSITE-ProRule" id="PRU00169"/>
    </source>
</evidence>
<feature type="domain" description="HTH LytTR-type" evidence="3">
    <location>
        <begin position="132"/>
        <end position="206"/>
    </location>
</feature>
<dbReference type="PANTHER" id="PTHR37299">
    <property type="entry name" value="TRANSCRIPTIONAL REGULATOR-RELATED"/>
    <property type="match status" value="1"/>
</dbReference>
<keyword evidence="5" id="KW-1185">Reference proteome</keyword>
<dbReference type="Pfam" id="PF00072">
    <property type="entry name" value="Response_reg"/>
    <property type="match status" value="1"/>
</dbReference>
<dbReference type="OrthoDB" id="1646880at2"/>
<dbReference type="SUPFAM" id="SSF52172">
    <property type="entry name" value="CheY-like"/>
    <property type="match status" value="1"/>
</dbReference>
<dbReference type="GO" id="GO:0003677">
    <property type="term" value="F:DNA binding"/>
    <property type="evidence" value="ECO:0007669"/>
    <property type="project" value="InterPro"/>
</dbReference>
<evidence type="ECO:0000313" key="4">
    <source>
        <dbReference type="EMBL" id="AKP54201.1"/>
    </source>
</evidence>
<evidence type="ECO:0000259" key="2">
    <source>
        <dbReference type="PROSITE" id="PS50110"/>
    </source>
</evidence>
<feature type="modified residue" description="4-aspartylphosphate" evidence="1">
    <location>
        <position position="56"/>
    </location>
</feature>
<evidence type="ECO:0000313" key="5">
    <source>
        <dbReference type="Proteomes" id="UP000036520"/>
    </source>
</evidence>
<name>A0A0H4PI38_9BACT</name>
<dbReference type="InterPro" id="IPR001789">
    <property type="entry name" value="Sig_transdc_resp-reg_receiver"/>
</dbReference>
<keyword evidence="1" id="KW-0597">Phosphoprotein</keyword>
<dbReference type="PROSITE" id="PS50110">
    <property type="entry name" value="RESPONSE_REGULATORY"/>
    <property type="match status" value="1"/>
</dbReference>
<dbReference type="Gene3D" id="3.40.50.2300">
    <property type="match status" value="1"/>
</dbReference>
<organism evidence="4 5">
    <name type="scientific">Cyclobacterium amurskyense</name>
    <dbReference type="NCBI Taxonomy" id="320787"/>
    <lineage>
        <taxon>Bacteria</taxon>
        <taxon>Pseudomonadati</taxon>
        <taxon>Bacteroidota</taxon>
        <taxon>Cytophagia</taxon>
        <taxon>Cytophagales</taxon>
        <taxon>Cyclobacteriaceae</taxon>
        <taxon>Cyclobacterium</taxon>
    </lineage>
</organism>
<dbReference type="Proteomes" id="UP000036520">
    <property type="component" value="Chromosome"/>
</dbReference>
<dbReference type="EMBL" id="CP012040">
    <property type="protein sequence ID" value="AKP54201.1"/>
    <property type="molecule type" value="Genomic_DNA"/>
</dbReference>
<dbReference type="STRING" id="320787.CA2015_4879"/>
<dbReference type="Gene3D" id="2.40.50.1020">
    <property type="entry name" value="LytTr DNA-binding domain"/>
    <property type="match status" value="1"/>
</dbReference>
<dbReference type="InterPro" id="IPR011006">
    <property type="entry name" value="CheY-like_superfamily"/>
</dbReference>
<accession>A0A0H4PI38</accession>
<sequence length="232" mass="26492">MDNCVILDDDTSSIKVLSHYIEKTKSLKLVASFSDAIDGLNYLVDNRGKIDLLFLDIEMPEMNGFEILKHSQYDGALIIISTNNENAIAAFETNACFYLPKPFSYTQFLKGIEKRKDKETNIDPNSYSKDFIFVKDDRLYKKILFSDISYCEGKGDYISLKCKNKTYTIKSTISNFIDKLSGNPEFVQVHRSYVINLHYLTDFDSDTSVVDGKIIPIGAKYKEQLKSSVNFL</sequence>
<dbReference type="InterPro" id="IPR046947">
    <property type="entry name" value="LytR-like"/>
</dbReference>
<dbReference type="GO" id="GO:0000156">
    <property type="term" value="F:phosphorelay response regulator activity"/>
    <property type="evidence" value="ECO:0007669"/>
    <property type="project" value="InterPro"/>
</dbReference>